<comment type="caution">
    <text evidence="4">The sequence shown here is derived from an EMBL/GenBank/DDBJ whole genome shotgun (WGS) entry which is preliminary data.</text>
</comment>
<dbReference type="InterPro" id="IPR019433">
    <property type="entry name" value="GPI_ManTrfase_II_coact_Pga1"/>
</dbReference>
<gene>
    <name evidence="4" type="ORF">C8A03DRAFT_41197</name>
</gene>
<keyword evidence="5" id="KW-1185">Reference proteome</keyword>
<dbReference type="GO" id="GO:0005789">
    <property type="term" value="C:endoplasmic reticulum membrane"/>
    <property type="evidence" value="ECO:0007669"/>
    <property type="project" value="TreeGrafter"/>
</dbReference>
<feature type="chain" id="PRO_5042867074" evidence="3">
    <location>
        <begin position="23"/>
        <end position="251"/>
    </location>
</feature>
<protein>
    <submittedName>
        <fullName evidence="4">Uncharacterized protein</fullName>
    </submittedName>
</protein>
<name>A0AAN7HGS1_9PEZI</name>
<keyword evidence="2" id="KW-1133">Transmembrane helix</keyword>
<dbReference type="GO" id="GO:0000030">
    <property type="term" value="F:mannosyltransferase activity"/>
    <property type="evidence" value="ECO:0007669"/>
    <property type="project" value="TreeGrafter"/>
</dbReference>
<accession>A0AAN7HGS1</accession>
<evidence type="ECO:0000256" key="2">
    <source>
        <dbReference type="SAM" id="Phobius"/>
    </source>
</evidence>
<feature type="signal peptide" evidence="3">
    <location>
        <begin position="1"/>
        <end position="22"/>
    </location>
</feature>
<evidence type="ECO:0000313" key="5">
    <source>
        <dbReference type="Proteomes" id="UP001303760"/>
    </source>
</evidence>
<dbReference type="GO" id="GO:0006506">
    <property type="term" value="P:GPI anchor biosynthetic process"/>
    <property type="evidence" value="ECO:0007669"/>
    <property type="project" value="TreeGrafter"/>
</dbReference>
<dbReference type="GO" id="GO:0031501">
    <property type="term" value="C:mannosyltransferase complex"/>
    <property type="evidence" value="ECO:0007669"/>
    <property type="project" value="TreeGrafter"/>
</dbReference>
<dbReference type="PANTHER" id="PTHR28022">
    <property type="entry name" value="GPI MANNOSYLTRANSFERASE 2 SUBUNIT PGA1"/>
    <property type="match status" value="1"/>
</dbReference>
<dbReference type="EMBL" id="MU860023">
    <property type="protein sequence ID" value="KAK4241370.1"/>
    <property type="molecule type" value="Genomic_DNA"/>
</dbReference>
<keyword evidence="3" id="KW-0732">Signal</keyword>
<feature type="region of interest" description="Disordered" evidence="1">
    <location>
        <begin position="139"/>
        <end position="158"/>
    </location>
</feature>
<reference evidence="4" key="1">
    <citation type="journal article" date="2023" name="Mol. Phylogenet. Evol.">
        <title>Genome-scale phylogeny and comparative genomics of the fungal order Sordariales.</title>
        <authorList>
            <person name="Hensen N."/>
            <person name="Bonometti L."/>
            <person name="Westerberg I."/>
            <person name="Brannstrom I.O."/>
            <person name="Guillou S."/>
            <person name="Cros-Aarteil S."/>
            <person name="Calhoun S."/>
            <person name="Haridas S."/>
            <person name="Kuo A."/>
            <person name="Mondo S."/>
            <person name="Pangilinan J."/>
            <person name="Riley R."/>
            <person name="LaButti K."/>
            <person name="Andreopoulos B."/>
            <person name="Lipzen A."/>
            <person name="Chen C."/>
            <person name="Yan M."/>
            <person name="Daum C."/>
            <person name="Ng V."/>
            <person name="Clum A."/>
            <person name="Steindorff A."/>
            <person name="Ohm R.A."/>
            <person name="Martin F."/>
            <person name="Silar P."/>
            <person name="Natvig D.O."/>
            <person name="Lalanne C."/>
            <person name="Gautier V."/>
            <person name="Ament-Velasquez S.L."/>
            <person name="Kruys A."/>
            <person name="Hutchinson M.I."/>
            <person name="Powell A.J."/>
            <person name="Barry K."/>
            <person name="Miller A.N."/>
            <person name="Grigoriev I.V."/>
            <person name="Debuchy R."/>
            <person name="Gladieux P."/>
            <person name="Hiltunen Thoren M."/>
            <person name="Johannesson H."/>
        </authorList>
    </citation>
    <scope>NUCLEOTIDE SEQUENCE</scope>
    <source>
        <strain evidence="4">CBS 532.94</strain>
    </source>
</reference>
<dbReference type="Pfam" id="PF10333">
    <property type="entry name" value="Pga1"/>
    <property type="match status" value="1"/>
</dbReference>
<evidence type="ECO:0000256" key="3">
    <source>
        <dbReference type="SAM" id="SignalP"/>
    </source>
</evidence>
<proteinExistence type="predicted"/>
<reference evidence="4" key="2">
    <citation type="submission" date="2023-05" db="EMBL/GenBank/DDBJ databases">
        <authorList>
            <consortium name="Lawrence Berkeley National Laboratory"/>
            <person name="Steindorff A."/>
            <person name="Hensen N."/>
            <person name="Bonometti L."/>
            <person name="Westerberg I."/>
            <person name="Brannstrom I.O."/>
            <person name="Guillou S."/>
            <person name="Cros-Aarteil S."/>
            <person name="Calhoun S."/>
            <person name="Haridas S."/>
            <person name="Kuo A."/>
            <person name="Mondo S."/>
            <person name="Pangilinan J."/>
            <person name="Riley R."/>
            <person name="Labutti K."/>
            <person name="Andreopoulos B."/>
            <person name="Lipzen A."/>
            <person name="Chen C."/>
            <person name="Yanf M."/>
            <person name="Daum C."/>
            <person name="Ng V."/>
            <person name="Clum A."/>
            <person name="Ohm R."/>
            <person name="Martin F."/>
            <person name="Silar P."/>
            <person name="Natvig D."/>
            <person name="Lalanne C."/>
            <person name="Gautier V."/>
            <person name="Ament-Velasquez S.L."/>
            <person name="Kruys A."/>
            <person name="Hutchinson M.I."/>
            <person name="Powell A.J."/>
            <person name="Barry K."/>
            <person name="Miller A.N."/>
            <person name="Grigoriev I.V."/>
            <person name="Debuchy R."/>
            <person name="Gladieux P."/>
            <person name="Thoren M.H."/>
            <person name="Johannesson H."/>
        </authorList>
    </citation>
    <scope>NUCLEOTIDE SEQUENCE</scope>
    <source>
        <strain evidence="4">CBS 532.94</strain>
    </source>
</reference>
<organism evidence="4 5">
    <name type="scientific">Achaetomium macrosporum</name>
    <dbReference type="NCBI Taxonomy" id="79813"/>
    <lineage>
        <taxon>Eukaryota</taxon>
        <taxon>Fungi</taxon>
        <taxon>Dikarya</taxon>
        <taxon>Ascomycota</taxon>
        <taxon>Pezizomycotina</taxon>
        <taxon>Sordariomycetes</taxon>
        <taxon>Sordariomycetidae</taxon>
        <taxon>Sordariales</taxon>
        <taxon>Chaetomiaceae</taxon>
        <taxon>Achaetomium</taxon>
    </lineage>
</organism>
<keyword evidence="2" id="KW-0812">Transmembrane</keyword>
<evidence type="ECO:0000256" key="1">
    <source>
        <dbReference type="SAM" id="MobiDB-lite"/>
    </source>
</evidence>
<dbReference type="AlphaFoldDB" id="A0AAN7HGS1"/>
<keyword evidence="2" id="KW-0472">Membrane</keyword>
<dbReference type="PANTHER" id="PTHR28022:SF1">
    <property type="entry name" value="GPI MANNOSYLTRANSFERASE 2 SUBUNIT PGA1"/>
    <property type="match status" value="1"/>
</dbReference>
<sequence>MTLILRIHVLTTLLFLFTHALANTEKTIFLGPEAATIPLAQAKPLAGLRLDTLTPANGTLRTQLAAQFPSPEYPHGTATWLVLDKLTPNQRYEVRVCWPATQPTAFSLTTFPLSTVWDSPELMASLRAYSMSRQQLSELAASSPSHDDDEVPASSSEREEEASSMLLLRILAAADYFTTDSALMSNVPPVDADIILDPFLFNVLPRSLAGTACYIVAVAAAAYLAARRVASWIGELAVSGSLQQDSLKKRQ</sequence>
<evidence type="ECO:0000313" key="4">
    <source>
        <dbReference type="EMBL" id="KAK4241370.1"/>
    </source>
</evidence>
<dbReference type="Proteomes" id="UP001303760">
    <property type="component" value="Unassembled WGS sequence"/>
</dbReference>
<feature type="transmembrane region" description="Helical" evidence="2">
    <location>
        <begin position="208"/>
        <end position="226"/>
    </location>
</feature>